<feature type="compositionally biased region" description="Basic and acidic residues" evidence="1">
    <location>
        <begin position="1"/>
        <end position="10"/>
    </location>
</feature>
<dbReference type="RefSeq" id="WP_064723069.1">
    <property type="nucleotide sequence ID" value="NZ_BDDW01000011.1"/>
</dbReference>
<dbReference type="SUPFAM" id="SSF53474">
    <property type="entry name" value="alpha/beta-Hydrolases"/>
    <property type="match status" value="1"/>
</dbReference>
<comment type="caution">
    <text evidence="2">The sequence shown here is derived from an EMBL/GenBank/DDBJ whole genome shotgun (WGS) entry which is preliminary data.</text>
</comment>
<sequence length="170" mass="17150">MSAVIDHLDSDPVEPPALQSADRSHIITAGHSLGGAAALETARLDDRVDAAVDVDGMPRTPENAAPVTKPALAIVAGDADPNPEYNPALDALLDDGNAVRVTLDGVTHFGMIDVGLMIGPVPGITGTRGPSGPTSAAQATLHLIDAVTTGRSLNTPALAQLGTVSAPESQ</sequence>
<dbReference type="EMBL" id="JAUSSW010000007">
    <property type="protein sequence ID" value="MDQ0103107.1"/>
    <property type="molecule type" value="Genomic_DNA"/>
</dbReference>
<feature type="region of interest" description="Disordered" evidence="1">
    <location>
        <begin position="1"/>
        <end position="20"/>
    </location>
</feature>
<reference evidence="2 3" key="1">
    <citation type="submission" date="2023-07" db="EMBL/GenBank/DDBJ databases">
        <title>Sorghum-associated microbial communities from plants grown in Nebraska, USA.</title>
        <authorList>
            <person name="Schachtman D."/>
        </authorList>
    </citation>
    <scope>NUCLEOTIDE SEQUENCE [LARGE SCALE GENOMIC DNA]</scope>
    <source>
        <strain evidence="2 3">CC523</strain>
    </source>
</reference>
<proteinExistence type="predicted"/>
<dbReference type="Pfam" id="PF03403">
    <property type="entry name" value="PAF-AH_p_II"/>
    <property type="match status" value="1"/>
</dbReference>
<evidence type="ECO:0000313" key="2">
    <source>
        <dbReference type="EMBL" id="MDQ0103107.1"/>
    </source>
</evidence>
<dbReference type="Proteomes" id="UP001244563">
    <property type="component" value="Unassembled WGS sequence"/>
</dbReference>
<name>A0ABT9TRN1_PAENI</name>
<evidence type="ECO:0008006" key="4">
    <source>
        <dbReference type="Google" id="ProtNLM"/>
    </source>
</evidence>
<dbReference type="Gene3D" id="3.40.50.1820">
    <property type="entry name" value="alpha/beta hydrolase"/>
    <property type="match status" value="1"/>
</dbReference>
<evidence type="ECO:0000256" key="1">
    <source>
        <dbReference type="SAM" id="MobiDB-lite"/>
    </source>
</evidence>
<organism evidence="2 3">
    <name type="scientific">Paenarthrobacter nicotinovorans</name>
    <name type="common">Arthrobacter nicotinovorans</name>
    <dbReference type="NCBI Taxonomy" id="29320"/>
    <lineage>
        <taxon>Bacteria</taxon>
        <taxon>Bacillati</taxon>
        <taxon>Actinomycetota</taxon>
        <taxon>Actinomycetes</taxon>
        <taxon>Micrococcales</taxon>
        <taxon>Micrococcaceae</taxon>
        <taxon>Paenarthrobacter</taxon>
    </lineage>
</organism>
<dbReference type="InterPro" id="IPR029058">
    <property type="entry name" value="AB_hydrolase_fold"/>
</dbReference>
<evidence type="ECO:0000313" key="3">
    <source>
        <dbReference type="Proteomes" id="UP001244563"/>
    </source>
</evidence>
<gene>
    <name evidence="2" type="ORF">J2T10_002764</name>
</gene>
<protein>
    <recommendedName>
        <fullName evidence="4">Alpha/beta hydrolase family protein</fullName>
    </recommendedName>
</protein>
<accession>A0ABT9TRN1</accession>
<keyword evidence="3" id="KW-1185">Reference proteome</keyword>